<evidence type="ECO:0000256" key="1">
    <source>
        <dbReference type="SAM" id="Phobius"/>
    </source>
</evidence>
<dbReference type="EMBL" id="BPWL01000005">
    <property type="protein sequence ID" value="GJJ10144.1"/>
    <property type="molecule type" value="Genomic_DNA"/>
</dbReference>
<accession>A0AAV5AA88</accession>
<dbReference type="Proteomes" id="UP001050691">
    <property type="component" value="Unassembled WGS sequence"/>
</dbReference>
<keyword evidence="3" id="KW-1185">Reference proteome</keyword>
<keyword evidence="1" id="KW-0812">Transmembrane</keyword>
<protein>
    <submittedName>
        <fullName evidence="2">Uncharacterized protein</fullName>
    </submittedName>
</protein>
<organism evidence="2 3">
    <name type="scientific">Clathrus columnatus</name>
    <dbReference type="NCBI Taxonomy" id="1419009"/>
    <lineage>
        <taxon>Eukaryota</taxon>
        <taxon>Fungi</taxon>
        <taxon>Dikarya</taxon>
        <taxon>Basidiomycota</taxon>
        <taxon>Agaricomycotina</taxon>
        <taxon>Agaricomycetes</taxon>
        <taxon>Phallomycetidae</taxon>
        <taxon>Phallales</taxon>
        <taxon>Clathraceae</taxon>
        <taxon>Clathrus</taxon>
    </lineage>
</organism>
<comment type="caution">
    <text evidence="2">The sequence shown here is derived from an EMBL/GenBank/DDBJ whole genome shotgun (WGS) entry which is preliminary data.</text>
</comment>
<evidence type="ECO:0000313" key="2">
    <source>
        <dbReference type="EMBL" id="GJJ10144.1"/>
    </source>
</evidence>
<feature type="transmembrane region" description="Helical" evidence="1">
    <location>
        <begin position="20"/>
        <end position="41"/>
    </location>
</feature>
<evidence type="ECO:0000313" key="3">
    <source>
        <dbReference type="Proteomes" id="UP001050691"/>
    </source>
</evidence>
<gene>
    <name evidence="2" type="ORF">Clacol_004370</name>
</gene>
<keyword evidence="1" id="KW-0472">Membrane</keyword>
<sequence length="155" mass="17919">MLQRYSDVLHNPYTFTLLLVHNITTLLSDVLAFIAIIRQIWGLWKEKRRLHLHTNKDLVTLLLQQVNSYRDRLSTILICEFTLDLRRRNTAKSLPNQSALELPELNLLSSQNNPARPIQHVLNRLQENIILDMGEQTDEVGIDDSGEEEPIPETA</sequence>
<keyword evidence="1" id="KW-1133">Transmembrane helix</keyword>
<name>A0AAV5AA88_9AGAM</name>
<proteinExistence type="predicted"/>
<reference evidence="2" key="1">
    <citation type="submission" date="2021-10" db="EMBL/GenBank/DDBJ databases">
        <title>De novo Genome Assembly of Clathrus columnatus (Basidiomycota, Fungi) Using Illumina and Nanopore Sequence Data.</title>
        <authorList>
            <person name="Ogiso-Tanaka E."/>
            <person name="Itagaki H."/>
            <person name="Hosoya T."/>
            <person name="Hosaka K."/>
        </authorList>
    </citation>
    <scope>NUCLEOTIDE SEQUENCE</scope>
    <source>
        <strain evidence="2">MO-923</strain>
    </source>
</reference>
<dbReference type="AlphaFoldDB" id="A0AAV5AA88"/>